<keyword evidence="8" id="KW-1185">Reference proteome</keyword>
<dbReference type="CDD" id="cd24003">
    <property type="entry name" value="ASKHA_NBD_GDA1_CD39_NTPase"/>
    <property type="match status" value="1"/>
</dbReference>
<dbReference type="InterPro" id="IPR000407">
    <property type="entry name" value="GDA1_CD39_NTPase"/>
</dbReference>
<keyword evidence="6" id="KW-1133">Transmembrane helix</keyword>
<evidence type="ECO:0000313" key="8">
    <source>
        <dbReference type="Proteomes" id="UP001224775"/>
    </source>
</evidence>
<feature type="transmembrane region" description="Helical" evidence="6">
    <location>
        <begin position="631"/>
        <end position="650"/>
    </location>
</feature>
<dbReference type="Proteomes" id="UP001224775">
    <property type="component" value="Unassembled WGS sequence"/>
</dbReference>
<dbReference type="EMBL" id="JATAAI010000004">
    <property type="protein sequence ID" value="KAK1746096.1"/>
    <property type="molecule type" value="Genomic_DNA"/>
</dbReference>
<keyword evidence="4" id="KW-0547">Nucleotide-binding</keyword>
<feature type="region of interest" description="Disordered" evidence="5">
    <location>
        <begin position="38"/>
        <end position="82"/>
    </location>
</feature>
<evidence type="ECO:0000256" key="5">
    <source>
        <dbReference type="SAM" id="MobiDB-lite"/>
    </source>
</evidence>
<dbReference type="GO" id="GO:0009134">
    <property type="term" value="P:nucleoside diphosphate catabolic process"/>
    <property type="evidence" value="ECO:0007669"/>
    <property type="project" value="TreeGrafter"/>
</dbReference>
<keyword evidence="6" id="KW-0812">Transmembrane</keyword>
<evidence type="ECO:0000313" key="7">
    <source>
        <dbReference type="EMBL" id="KAK1746096.1"/>
    </source>
</evidence>
<proteinExistence type="inferred from homology"/>
<comment type="caution">
    <text evidence="7">The sequence shown here is derived from an EMBL/GenBank/DDBJ whole genome shotgun (WGS) entry which is preliminary data.</text>
</comment>
<dbReference type="GO" id="GO:0017110">
    <property type="term" value="F:nucleoside diphosphate phosphatase activity"/>
    <property type="evidence" value="ECO:0007669"/>
    <property type="project" value="TreeGrafter"/>
</dbReference>
<evidence type="ECO:0000256" key="4">
    <source>
        <dbReference type="PIRSR" id="PIRSR600407-2"/>
    </source>
</evidence>
<dbReference type="Gene3D" id="3.30.420.40">
    <property type="match status" value="1"/>
</dbReference>
<keyword evidence="4" id="KW-0067">ATP-binding</keyword>
<evidence type="ECO:0000256" key="1">
    <source>
        <dbReference type="ARBA" id="ARBA00009283"/>
    </source>
</evidence>
<keyword evidence="6" id="KW-0472">Membrane</keyword>
<dbReference type="PANTHER" id="PTHR11782">
    <property type="entry name" value="ADENOSINE/GUANOSINE DIPHOSPHATASE"/>
    <property type="match status" value="1"/>
</dbReference>
<feature type="compositionally biased region" description="Basic and acidic residues" evidence="5">
    <location>
        <begin position="52"/>
        <end position="61"/>
    </location>
</feature>
<dbReference type="GO" id="GO:0016020">
    <property type="term" value="C:membrane"/>
    <property type="evidence" value="ECO:0007669"/>
    <property type="project" value="TreeGrafter"/>
</dbReference>
<comment type="similarity">
    <text evidence="1">Belongs to the GDA1/CD39 NTPase family.</text>
</comment>
<dbReference type="Gene3D" id="3.30.420.150">
    <property type="entry name" value="Exopolyphosphatase. Domain 2"/>
    <property type="match status" value="1"/>
</dbReference>
<accession>A0AAD9DFS1</accession>
<reference evidence="7" key="1">
    <citation type="submission" date="2023-06" db="EMBL/GenBank/DDBJ databases">
        <title>Survivors Of The Sea: Transcriptome response of Skeletonema marinoi to long-term dormancy.</title>
        <authorList>
            <person name="Pinder M.I.M."/>
            <person name="Kourtchenko O."/>
            <person name="Robertson E.K."/>
            <person name="Larsson T."/>
            <person name="Maumus F."/>
            <person name="Osuna-Cruz C.M."/>
            <person name="Vancaester E."/>
            <person name="Stenow R."/>
            <person name="Vandepoele K."/>
            <person name="Ploug H."/>
            <person name="Bruchert V."/>
            <person name="Godhe A."/>
            <person name="Topel M."/>
        </authorList>
    </citation>
    <scope>NUCLEOTIDE SEQUENCE</scope>
    <source>
        <strain evidence="7">R05AC</strain>
    </source>
</reference>
<feature type="compositionally biased region" description="Basic residues" evidence="5">
    <location>
        <begin position="64"/>
        <end position="74"/>
    </location>
</feature>
<dbReference type="EC" id="3.6.1.-" evidence="7"/>
<dbReference type="PANTHER" id="PTHR11782:SF83">
    <property type="entry name" value="GUANOSINE-DIPHOSPHATASE"/>
    <property type="match status" value="1"/>
</dbReference>
<dbReference type="AlphaFoldDB" id="A0AAD9DFS1"/>
<gene>
    <name evidence="7" type="ORF">QTG54_002703</name>
</gene>
<feature type="binding site" evidence="4">
    <location>
        <begin position="324"/>
        <end position="328"/>
    </location>
    <ligand>
        <name>ATP</name>
        <dbReference type="ChEBI" id="CHEBI:30616"/>
    </ligand>
</feature>
<organism evidence="7 8">
    <name type="scientific">Skeletonema marinoi</name>
    <dbReference type="NCBI Taxonomy" id="267567"/>
    <lineage>
        <taxon>Eukaryota</taxon>
        <taxon>Sar</taxon>
        <taxon>Stramenopiles</taxon>
        <taxon>Ochrophyta</taxon>
        <taxon>Bacillariophyta</taxon>
        <taxon>Coscinodiscophyceae</taxon>
        <taxon>Thalassiosirophycidae</taxon>
        <taxon>Thalassiosirales</taxon>
        <taxon>Skeletonemataceae</taxon>
        <taxon>Skeletonema</taxon>
        <taxon>Skeletonema marinoi-dohrnii complex</taxon>
    </lineage>
</organism>
<sequence>MVPSLPLHRTTAVDNNAAAFLSEEKHPIEAADSWAAHIDSSRPNNPNNDAAADDHADDTPSTRRQLRHSHHHNHNNNDDDFDATSFEEIKYQEDLKTKAQQQHLADKKLRKAAKKRQRRYQELFTTNSGIGSQSVHGLMIDAGSTGSRMHVYEFEPRVLMNKHEVTQAVSGKKLSFPGTNSRWTERLRPGISEFANIDDEKEMERAIADYLEPLLSFARSVLHTKEEEFGNFPIFLKATAGLRIVPSKQRQRVISTVRKLFNNETFCPFWDESERVRVISGEEEAVYDWAGVNVLLGNLMSNSEGVGEAYGGAIRTYGALDMGGASSQISYYQPEGDVMSGLFKLQIGQGKHWNVYAHSHLMYGMNEAEKRRKAHLVADTTAKARLQDGVFDPCLPGGGKKTIEFKSLIHIGDNGLETWNATVDDFASASSSTDPGLYHAVLVNNEETGNWDQCKELAKGLFNKETNAWCDYSHRGSCSFAGVYQPERPSPELEFYAFSNYFHVWQFLQLESRSSIAQLEAKGREVCSQSWDDLVQYNEGNQQNIFTEEELKTYCFRAAYVHEILRSGYGFKSDEYVIATDIVNGQKVTWALGSILYEINTLPWDYIEIHGKRHVNNHVQNDIIAEWGHQFSMFLTGVIIASILGVMLVFRRHRTRSNRKDGYEYLREASNNVEIEKLPLRSCPNFQVK</sequence>
<protein>
    <submittedName>
        <fullName evidence="7">GDA1/CD39 NTPase family protein</fullName>
        <ecNumber evidence="7">3.6.1.-</ecNumber>
    </submittedName>
</protein>
<evidence type="ECO:0000256" key="3">
    <source>
        <dbReference type="PIRSR" id="PIRSR600407-1"/>
    </source>
</evidence>
<name>A0AAD9DFS1_9STRA</name>
<evidence type="ECO:0000256" key="2">
    <source>
        <dbReference type="ARBA" id="ARBA00022801"/>
    </source>
</evidence>
<dbReference type="GO" id="GO:0005524">
    <property type="term" value="F:ATP binding"/>
    <property type="evidence" value="ECO:0007669"/>
    <property type="project" value="UniProtKB-KW"/>
</dbReference>
<keyword evidence="2 7" id="KW-0378">Hydrolase</keyword>
<dbReference type="Pfam" id="PF01150">
    <property type="entry name" value="GDA1_CD39"/>
    <property type="match status" value="1"/>
</dbReference>
<feature type="active site" description="Proton acceptor" evidence="3">
    <location>
        <position position="284"/>
    </location>
</feature>
<evidence type="ECO:0000256" key="6">
    <source>
        <dbReference type="SAM" id="Phobius"/>
    </source>
</evidence>